<dbReference type="InterPro" id="IPR036661">
    <property type="entry name" value="Luciferase-like_sf"/>
</dbReference>
<name>A0ABT0YE45_9ACTN</name>
<organism evidence="1 2">
    <name type="scientific">Paractinoplanes hotanensis</name>
    <dbReference type="NCBI Taxonomy" id="2906497"/>
    <lineage>
        <taxon>Bacteria</taxon>
        <taxon>Bacillati</taxon>
        <taxon>Actinomycetota</taxon>
        <taxon>Actinomycetes</taxon>
        <taxon>Micromonosporales</taxon>
        <taxon>Micromonosporaceae</taxon>
        <taxon>Paractinoplanes</taxon>
    </lineage>
</organism>
<evidence type="ECO:0000313" key="2">
    <source>
        <dbReference type="Proteomes" id="UP001523216"/>
    </source>
</evidence>
<dbReference type="EMBL" id="JAMQOL010000075">
    <property type="protein sequence ID" value="MCM4084316.1"/>
    <property type="molecule type" value="Genomic_DNA"/>
</dbReference>
<sequence length="89" mass="9801">MPNTTWLTRAARRGPATLCRIYNMIGVVGRARGVPGLSGGVEQWADTLAVWSTRLGFDTFAFWPVAEPRSQLELFAGEVIPAARERVAR</sequence>
<dbReference type="RefSeq" id="WP_251804068.1">
    <property type="nucleotide sequence ID" value="NZ_JAMQOL010000075.1"/>
</dbReference>
<dbReference type="Gene3D" id="3.20.20.30">
    <property type="entry name" value="Luciferase-like domain"/>
    <property type="match status" value="1"/>
</dbReference>
<accession>A0ABT0YE45</accession>
<dbReference type="SUPFAM" id="SSF51679">
    <property type="entry name" value="Bacterial luciferase-like"/>
    <property type="match status" value="1"/>
</dbReference>
<evidence type="ECO:0000313" key="1">
    <source>
        <dbReference type="EMBL" id="MCM4084316.1"/>
    </source>
</evidence>
<protein>
    <submittedName>
        <fullName evidence="1">Uncharacterized protein</fullName>
    </submittedName>
</protein>
<keyword evidence="2" id="KW-1185">Reference proteome</keyword>
<reference evidence="1 2" key="1">
    <citation type="submission" date="2022-06" db="EMBL/GenBank/DDBJ databases">
        <title>Actinoplanes abujensis sp. nov., isolated from Nigerian arid soil.</title>
        <authorList>
            <person name="Ding P."/>
        </authorList>
    </citation>
    <scope>NUCLEOTIDE SEQUENCE [LARGE SCALE GENOMIC DNA]</scope>
    <source>
        <strain evidence="2">TRM88002</strain>
    </source>
</reference>
<gene>
    <name evidence="1" type="ORF">LXN57_42965</name>
</gene>
<comment type="caution">
    <text evidence="1">The sequence shown here is derived from an EMBL/GenBank/DDBJ whole genome shotgun (WGS) entry which is preliminary data.</text>
</comment>
<proteinExistence type="predicted"/>
<dbReference type="Proteomes" id="UP001523216">
    <property type="component" value="Unassembled WGS sequence"/>
</dbReference>